<dbReference type="Gene3D" id="2.40.128.630">
    <property type="match status" value="1"/>
</dbReference>
<feature type="signal peptide" evidence="4">
    <location>
        <begin position="1"/>
        <end position="17"/>
    </location>
</feature>
<accession>A0A934K4C0</accession>
<dbReference type="InterPro" id="IPR011047">
    <property type="entry name" value="Quinoprotein_ADH-like_sf"/>
</dbReference>
<dbReference type="InterPro" id="IPR018391">
    <property type="entry name" value="PQQ_b-propeller_rpt"/>
</dbReference>
<reference evidence="6" key="1">
    <citation type="submission" date="2020-10" db="EMBL/GenBank/DDBJ databases">
        <title>Ca. Dormibacterota MAGs.</title>
        <authorList>
            <person name="Montgomery K."/>
        </authorList>
    </citation>
    <scope>NUCLEOTIDE SEQUENCE [LARGE SCALE GENOMIC DNA]</scope>
    <source>
        <strain evidence="6">SC8812_S17_10</strain>
    </source>
</reference>
<evidence type="ECO:0000313" key="6">
    <source>
        <dbReference type="EMBL" id="MBJ7601436.1"/>
    </source>
</evidence>
<feature type="chain" id="PRO_5036955167" evidence="4">
    <location>
        <begin position="18"/>
        <end position="644"/>
    </location>
</feature>
<dbReference type="EMBL" id="JAEKNR010000245">
    <property type="protein sequence ID" value="MBJ7601436.1"/>
    <property type="molecule type" value="Genomic_DNA"/>
</dbReference>
<sequence>MACFVFALLSSGTAAFAAAAPAGAGRAAPRAATGDWPSYLHDPARTAANPGENTLSAANASQLTRLWSFKTGGVVAASATVVGGVVFVGSWDGYEYAVNVQTGKKIWQTFLGITSTTHAGCSPSRAGVSSAAAVESDVVYVGGGDSWWYALDATDGRVLWKVFTGDNSPSGGHYNWSSPLVYNGSAYIGVASLGDCPLVQGQLLRVDLATHQVVASFDVVPKGQVGGGIWTSPSLDAATGTIFVTTGTESSFQQKYVLSLVALDAKSLAVKGSWQIPQSQAGADSDWGTTPVLVDDARGNHLVAAINKNGFAYAFQRDDVGAGPVWQRLIATGGICPTCGDGSVSSGATGAGRLYLGGGKTSIAGTSFKGGVRALNPATGSPVWERGTAEPVIAALAYANGLVMAGAGQTLEVLDAASGARLYNFATGSTIYGAPSVSGGRIFAGSVDGSLYAFGLASTPGCPGGWTCADVGSPVSPGGQSLSGGVWTVTGGGNDIWARSDQFHFVWQQLAHDGGVQARVVSQQNTSTWAKTGVMLRQTTDPGSPYYAAYVTPGNGIVVQYRATQGAVAVRATSMTGTAPAYLRVSDSGGAFTAYTSSDGGTWTPIPGSARTLSIPAPLLAGLAVTSHQGSTVSKSLFDQVAVG</sequence>
<dbReference type="Proteomes" id="UP000612893">
    <property type="component" value="Unassembled WGS sequence"/>
</dbReference>
<evidence type="ECO:0000313" key="7">
    <source>
        <dbReference type="Proteomes" id="UP000612893"/>
    </source>
</evidence>
<organism evidence="6 7">
    <name type="scientific">Candidatus Nephthysia bennettiae</name>
    <dbReference type="NCBI Taxonomy" id="3127016"/>
    <lineage>
        <taxon>Bacteria</taxon>
        <taxon>Bacillati</taxon>
        <taxon>Candidatus Dormiibacterota</taxon>
        <taxon>Candidatus Dormibacteria</taxon>
        <taxon>Candidatus Dormibacterales</taxon>
        <taxon>Candidatus Dormibacteraceae</taxon>
        <taxon>Candidatus Nephthysia</taxon>
    </lineage>
</organism>
<dbReference type="AlphaFoldDB" id="A0A934K4C0"/>
<feature type="domain" description="Pyrrolo-quinoline quinone repeat" evidence="5">
    <location>
        <begin position="45"/>
        <end position="112"/>
    </location>
</feature>
<name>A0A934K4C0_9BACT</name>
<proteinExistence type="inferred from homology"/>
<comment type="similarity">
    <text evidence="2">Belongs to the bacterial PQQ dehydrogenase family.</text>
</comment>
<dbReference type="InterPro" id="IPR002372">
    <property type="entry name" value="PQQ_rpt_dom"/>
</dbReference>
<comment type="cofactor">
    <cofactor evidence="1">
        <name>pyrroloquinoline quinone</name>
        <dbReference type="ChEBI" id="CHEBI:58442"/>
    </cofactor>
</comment>
<keyword evidence="3" id="KW-0560">Oxidoreductase</keyword>
<evidence type="ECO:0000259" key="5">
    <source>
        <dbReference type="Pfam" id="PF13360"/>
    </source>
</evidence>
<evidence type="ECO:0000256" key="2">
    <source>
        <dbReference type="ARBA" id="ARBA00008156"/>
    </source>
</evidence>
<dbReference type="SUPFAM" id="SSF50998">
    <property type="entry name" value="Quinoprotein alcohol dehydrogenase-like"/>
    <property type="match status" value="2"/>
</dbReference>
<gene>
    <name evidence="6" type="ORF">JF922_25600</name>
</gene>
<evidence type="ECO:0000256" key="1">
    <source>
        <dbReference type="ARBA" id="ARBA00001931"/>
    </source>
</evidence>
<dbReference type="Gene3D" id="2.60.120.200">
    <property type="match status" value="1"/>
</dbReference>
<dbReference type="Pfam" id="PF13360">
    <property type="entry name" value="PQQ_2"/>
    <property type="match status" value="2"/>
</dbReference>
<dbReference type="PANTHER" id="PTHR32303">
    <property type="entry name" value="QUINOPROTEIN ALCOHOL DEHYDROGENASE (CYTOCHROME C)"/>
    <property type="match status" value="1"/>
</dbReference>
<keyword evidence="7" id="KW-1185">Reference proteome</keyword>
<dbReference type="GO" id="GO:0016491">
    <property type="term" value="F:oxidoreductase activity"/>
    <property type="evidence" value="ECO:0007669"/>
    <property type="project" value="UniProtKB-KW"/>
</dbReference>
<dbReference type="PANTHER" id="PTHR32303:SF10">
    <property type="entry name" value="OUTER MEMBRANE PROTEIN ASSEMBLY FACTOR BAMB"/>
    <property type="match status" value="1"/>
</dbReference>
<comment type="caution">
    <text evidence="6">The sequence shown here is derived from an EMBL/GenBank/DDBJ whole genome shotgun (WGS) entry which is preliminary data.</text>
</comment>
<feature type="domain" description="Pyrrolo-quinoline quinone repeat" evidence="5">
    <location>
        <begin position="369"/>
        <end position="572"/>
    </location>
</feature>
<dbReference type="SMART" id="SM00564">
    <property type="entry name" value="PQQ"/>
    <property type="match status" value="6"/>
</dbReference>
<evidence type="ECO:0000256" key="3">
    <source>
        <dbReference type="ARBA" id="ARBA00023002"/>
    </source>
</evidence>
<evidence type="ECO:0000256" key="4">
    <source>
        <dbReference type="SAM" id="SignalP"/>
    </source>
</evidence>
<dbReference type="Gene3D" id="2.140.10.10">
    <property type="entry name" value="Quinoprotein alcohol dehydrogenase-like superfamily"/>
    <property type="match status" value="1"/>
</dbReference>
<keyword evidence="4" id="KW-0732">Signal</keyword>
<protein>
    <submittedName>
        <fullName evidence="6">PQQ-binding-like beta-propeller repeat protein</fullName>
    </submittedName>
</protein>